<dbReference type="PANTHER" id="PTHR12917">
    <property type="entry name" value="ASPARTYL PROTEASE DDI-RELATED"/>
    <property type="match status" value="1"/>
</dbReference>
<dbReference type="Gene3D" id="2.40.70.10">
    <property type="entry name" value="Acid Proteases"/>
    <property type="match status" value="1"/>
</dbReference>
<gene>
    <name evidence="2" type="ORF">GH714_018708</name>
</gene>
<evidence type="ECO:0000256" key="1">
    <source>
        <dbReference type="SAM" id="Coils"/>
    </source>
</evidence>
<evidence type="ECO:0008006" key="4">
    <source>
        <dbReference type="Google" id="ProtNLM"/>
    </source>
</evidence>
<dbReference type="EMBL" id="JAAGAX010000009">
    <property type="protein sequence ID" value="KAF2303476.1"/>
    <property type="molecule type" value="Genomic_DNA"/>
</dbReference>
<reference evidence="2 3" key="1">
    <citation type="journal article" date="2020" name="Mol. Plant">
        <title>The Chromosome-Based Rubber Tree Genome Provides New Insights into Spurge Genome Evolution and Rubber Biosynthesis.</title>
        <authorList>
            <person name="Liu J."/>
            <person name="Shi C."/>
            <person name="Shi C.C."/>
            <person name="Li W."/>
            <person name="Zhang Q.J."/>
            <person name="Zhang Y."/>
            <person name="Li K."/>
            <person name="Lu H.F."/>
            <person name="Shi C."/>
            <person name="Zhu S.T."/>
            <person name="Xiao Z.Y."/>
            <person name="Nan H."/>
            <person name="Yue Y."/>
            <person name="Zhu X.G."/>
            <person name="Wu Y."/>
            <person name="Hong X.N."/>
            <person name="Fan G.Y."/>
            <person name="Tong Y."/>
            <person name="Zhang D."/>
            <person name="Mao C.L."/>
            <person name="Liu Y.L."/>
            <person name="Hao S.J."/>
            <person name="Liu W.Q."/>
            <person name="Lv M.Q."/>
            <person name="Zhang H.B."/>
            <person name="Liu Y."/>
            <person name="Hu-Tang G.R."/>
            <person name="Wang J.P."/>
            <person name="Wang J.H."/>
            <person name="Sun Y.H."/>
            <person name="Ni S.B."/>
            <person name="Chen W.B."/>
            <person name="Zhang X.C."/>
            <person name="Jiao Y.N."/>
            <person name="Eichler E.E."/>
            <person name="Li G.H."/>
            <person name="Liu X."/>
            <person name="Gao L.Z."/>
        </authorList>
    </citation>
    <scope>NUCLEOTIDE SEQUENCE [LARGE SCALE GENOMIC DNA]</scope>
    <source>
        <strain evidence="3">cv. GT1</strain>
        <tissue evidence="2">Leaf</tissue>
    </source>
</reference>
<dbReference type="PANTHER" id="PTHR12917:SF18">
    <property type="entry name" value="DNA DAMAGE-INDUCIBLE PROTEIN 1-LIKE"/>
    <property type="match status" value="1"/>
</dbReference>
<dbReference type="SUPFAM" id="SSF50630">
    <property type="entry name" value="Acid proteases"/>
    <property type="match status" value="1"/>
</dbReference>
<protein>
    <recommendedName>
        <fullName evidence="4">Aspartic peptidase DDI1-type domain-containing protein</fullName>
    </recommendedName>
</protein>
<keyword evidence="3" id="KW-1185">Reference proteome</keyword>
<evidence type="ECO:0000313" key="2">
    <source>
        <dbReference type="EMBL" id="KAF2303476.1"/>
    </source>
</evidence>
<dbReference type="CDD" id="cd00303">
    <property type="entry name" value="retropepsin_like"/>
    <property type="match status" value="1"/>
</dbReference>
<dbReference type="Pfam" id="PF13975">
    <property type="entry name" value="gag-asp_proteas"/>
    <property type="match status" value="1"/>
</dbReference>
<dbReference type="AlphaFoldDB" id="A0A6A6LTW5"/>
<proteinExistence type="predicted"/>
<sequence length="280" mass="31493">MMKSATHIDALEKKVEEIFTWIDECPNYKELITELESVHLALVHRDKRIEVLYEKIEHLLVVVAKLSNGTMDIKNDVKEAVNMIQGELQELKDKVNLLVRAASNPHMGAYEGHMEEKGPKEEEQGMEENDPLMGSALRFLRALEKQKPKENAKRGLMYVDLCINGKATRALIDTGATNNFVVDKMASRFKLNIQEDVGKIKAVNSKALNTVGIARRASCQMGPWKVEINFTVSPLDDFDVVISMEFLKQARAIPILATDYLILMGNKLCVVPITLGTNRV</sequence>
<feature type="coiled-coil region" evidence="1">
    <location>
        <begin position="74"/>
        <end position="101"/>
    </location>
</feature>
<accession>A0A6A6LTW5</accession>
<keyword evidence="1" id="KW-0175">Coiled coil</keyword>
<evidence type="ECO:0000313" key="3">
    <source>
        <dbReference type="Proteomes" id="UP000467840"/>
    </source>
</evidence>
<name>A0A6A6LTW5_HEVBR</name>
<organism evidence="2 3">
    <name type="scientific">Hevea brasiliensis</name>
    <name type="common">Para rubber tree</name>
    <name type="synonym">Siphonia brasiliensis</name>
    <dbReference type="NCBI Taxonomy" id="3981"/>
    <lineage>
        <taxon>Eukaryota</taxon>
        <taxon>Viridiplantae</taxon>
        <taxon>Streptophyta</taxon>
        <taxon>Embryophyta</taxon>
        <taxon>Tracheophyta</taxon>
        <taxon>Spermatophyta</taxon>
        <taxon>Magnoliopsida</taxon>
        <taxon>eudicotyledons</taxon>
        <taxon>Gunneridae</taxon>
        <taxon>Pentapetalae</taxon>
        <taxon>rosids</taxon>
        <taxon>fabids</taxon>
        <taxon>Malpighiales</taxon>
        <taxon>Euphorbiaceae</taxon>
        <taxon>Crotonoideae</taxon>
        <taxon>Micrandreae</taxon>
        <taxon>Hevea</taxon>
    </lineage>
</organism>
<dbReference type="Proteomes" id="UP000467840">
    <property type="component" value="Chromosome 16"/>
</dbReference>
<comment type="caution">
    <text evidence="2">The sequence shown here is derived from an EMBL/GenBank/DDBJ whole genome shotgun (WGS) entry which is preliminary data.</text>
</comment>
<dbReference type="InterPro" id="IPR021109">
    <property type="entry name" value="Peptidase_aspartic_dom_sf"/>
</dbReference>